<evidence type="ECO:0000259" key="4">
    <source>
        <dbReference type="Pfam" id="PF00561"/>
    </source>
</evidence>
<feature type="active site" evidence="2 3">
    <location>
        <position position="300"/>
    </location>
</feature>
<dbReference type="InterPro" id="IPR000073">
    <property type="entry name" value="AB_hydrolase_1"/>
</dbReference>
<dbReference type="HOGENOM" id="CLU_028760_1_2_10"/>
<dbReference type="ESTHER" id="9chlb-q3vm89">
    <property type="family name" value="Homoserine_transacetylase"/>
</dbReference>
<evidence type="ECO:0000313" key="5">
    <source>
        <dbReference type="EMBL" id="ACF43217.1"/>
    </source>
</evidence>
<keyword evidence="2" id="KW-0963">Cytoplasm</keyword>
<dbReference type="STRING" id="324925.Ppha_0930"/>
<dbReference type="GO" id="GO:0009086">
    <property type="term" value="P:methionine biosynthetic process"/>
    <property type="evidence" value="ECO:0007669"/>
    <property type="project" value="UniProtKB-UniRule"/>
</dbReference>
<dbReference type="Pfam" id="PF00561">
    <property type="entry name" value="Abhydrolase_1"/>
    <property type="match status" value="1"/>
</dbReference>
<evidence type="ECO:0000313" key="6">
    <source>
        <dbReference type="Proteomes" id="UP000002724"/>
    </source>
</evidence>
<comment type="function">
    <text evidence="2">Transfers an acetyl group from acetyl-CoA to L-homoserine, forming acetyl-L-homoserine.</text>
</comment>
<reference evidence="5 6" key="1">
    <citation type="submission" date="2008-06" db="EMBL/GenBank/DDBJ databases">
        <title>Complete sequence of Pelodictyon phaeoclathratiforme BU-1.</title>
        <authorList>
            <consortium name="US DOE Joint Genome Institute"/>
            <person name="Lucas S."/>
            <person name="Copeland A."/>
            <person name="Lapidus A."/>
            <person name="Glavina del Rio T."/>
            <person name="Dalin E."/>
            <person name="Tice H."/>
            <person name="Bruce D."/>
            <person name="Goodwin L."/>
            <person name="Pitluck S."/>
            <person name="Schmutz J."/>
            <person name="Larimer F."/>
            <person name="Land M."/>
            <person name="Hauser L."/>
            <person name="Kyrpides N."/>
            <person name="Mikhailova N."/>
            <person name="Liu Z."/>
            <person name="Li T."/>
            <person name="Zhao F."/>
            <person name="Overmann J."/>
            <person name="Bryant D.A."/>
            <person name="Richardson P."/>
        </authorList>
    </citation>
    <scope>NUCLEOTIDE SEQUENCE [LARGE SCALE GENOMIC DNA]</scope>
    <source>
        <strain evidence="6">DSM 5477 / BU-1</strain>
    </source>
</reference>
<feature type="active site" description="Nucleophile" evidence="2 3">
    <location>
        <position position="144"/>
    </location>
</feature>
<accession>B4SF70</accession>
<dbReference type="GO" id="GO:0005737">
    <property type="term" value="C:cytoplasm"/>
    <property type="evidence" value="ECO:0007669"/>
    <property type="project" value="UniProtKB-SubCell"/>
</dbReference>
<evidence type="ECO:0000256" key="1">
    <source>
        <dbReference type="ARBA" id="ARBA00022679"/>
    </source>
</evidence>
<dbReference type="PIRSF" id="PIRSF000443">
    <property type="entry name" value="Homoser_Ac_trans"/>
    <property type="match status" value="1"/>
</dbReference>
<keyword evidence="2" id="KW-0028">Amino-acid biosynthesis</keyword>
<protein>
    <recommendedName>
        <fullName evidence="2">Homoserine O-acetyltransferase</fullName>
        <shortName evidence="2">HAT</shortName>
        <ecNumber evidence="2">2.3.1.31</ecNumber>
    </recommendedName>
    <alternativeName>
        <fullName evidence="2">Homoserine transacetylase</fullName>
        <shortName evidence="2">HTA</shortName>
    </alternativeName>
</protein>
<comment type="similarity">
    <text evidence="2">Belongs to the AB hydrolase superfamily. MetX family.</text>
</comment>
<dbReference type="PANTHER" id="PTHR32268">
    <property type="entry name" value="HOMOSERINE O-ACETYLTRANSFERASE"/>
    <property type="match status" value="1"/>
</dbReference>
<dbReference type="EC" id="2.3.1.31" evidence="2"/>
<dbReference type="Gene3D" id="3.40.50.1820">
    <property type="entry name" value="alpha/beta hydrolase"/>
    <property type="match status" value="1"/>
</dbReference>
<keyword evidence="1 2" id="KW-0808">Transferase</keyword>
<dbReference type="EMBL" id="CP001110">
    <property type="protein sequence ID" value="ACF43217.1"/>
    <property type="molecule type" value="Genomic_DNA"/>
</dbReference>
<sequence length="358" mass="39869">MRAYTGMISEKTAYFDSTEPFKTELGALLPSVRVAYRTWGKLNARKDNVVLVCQALTGSADADGWWEGMFSPGGAFDESEDFIICSNVLGSCYGTTGPTSLNPLTGRHYGPDFPLITIRDMVEVQRLLLAGLGIDRVKLAVGASLGGMQVLEWGALYPDVVQALMPMGASGRHSAWCIAQSEAQRQAIYADRDWNDGWYADGHPPAKGLAAARMMAMCTYRSFENFQARFGREFHHGTTFKAESYLHHQGRKLVERFDANTYITLTKAMDMHDLGRGRAGYEEVLRSIQLPVEILSINSDILYPKEEQEELARFIPKSSILYLDEPYGHDAFLIDVEKVSRMVREFLEGRALSAHSAA</sequence>
<dbReference type="RefSeq" id="WP_012507712.1">
    <property type="nucleotide sequence ID" value="NC_011060.1"/>
</dbReference>
<comment type="caution">
    <text evidence="2">Lacks conserved residue(s) required for the propagation of feature annotation.</text>
</comment>
<name>B4SF70_PELPB</name>
<keyword evidence="6" id="KW-1185">Reference proteome</keyword>
<feature type="binding site" evidence="2">
    <location>
        <position position="330"/>
    </location>
    <ligand>
        <name>substrate</name>
    </ligand>
</feature>
<evidence type="ECO:0000256" key="2">
    <source>
        <dbReference type="HAMAP-Rule" id="MF_00296"/>
    </source>
</evidence>
<proteinExistence type="inferred from homology"/>
<dbReference type="Proteomes" id="UP000002724">
    <property type="component" value="Chromosome"/>
</dbReference>
<dbReference type="OrthoDB" id="9800754at2"/>
<dbReference type="SUPFAM" id="SSF53474">
    <property type="entry name" value="alpha/beta-Hydrolases"/>
    <property type="match status" value="1"/>
</dbReference>
<dbReference type="GO" id="GO:0009092">
    <property type="term" value="P:homoserine metabolic process"/>
    <property type="evidence" value="ECO:0007669"/>
    <property type="project" value="TreeGrafter"/>
</dbReference>
<dbReference type="PANTHER" id="PTHR32268:SF11">
    <property type="entry name" value="HOMOSERINE O-ACETYLTRANSFERASE"/>
    <property type="match status" value="1"/>
</dbReference>
<dbReference type="AlphaFoldDB" id="B4SF70"/>
<dbReference type="eggNOG" id="COG2021">
    <property type="taxonomic scope" value="Bacteria"/>
</dbReference>
<dbReference type="InterPro" id="IPR008220">
    <property type="entry name" value="HAT_MetX-like"/>
</dbReference>
<dbReference type="GO" id="GO:0004414">
    <property type="term" value="F:homoserine O-acetyltransferase activity"/>
    <property type="evidence" value="ECO:0007669"/>
    <property type="project" value="UniProtKB-UniRule"/>
</dbReference>
<organism evidence="5 6">
    <name type="scientific">Pelodictyon phaeoclathratiforme (strain DSM 5477 / BU-1)</name>
    <dbReference type="NCBI Taxonomy" id="324925"/>
    <lineage>
        <taxon>Bacteria</taxon>
        <taxon>Pseudomonadati</taxon>
        <taxon>Chlorobiota</taxon>
        <taxon>Chlorobiia</taxon>
        <taxon>Chlorobiales</taxon>
        <taxon>Chlorobiaceae</taxon>
        <taxon>Chlorobium/Pelodictyon group</taxon>
        <taxon>Pelodictyon</taxon>
    </lineage>
</organism>
<dbReference type="HAMAP" id="MF_00296">
    <property type="entry name" value="MetX_acyltransf"/>
    <property type="match status" value="1"/>
</dbReference>
<dbReference type="KEGG" id="pph:Ppha_0930"/>
<keyword evidence="2" id="KW-0486">Methionine biosynthesis</keyword>
<gene>
    <name evidence="2" type="primary">metXA</name>
    <name evidence="5" type="ordered locus">Ppha_0930</name>
</gene>
<keyword evidence="2 5" id="KW-0012">Acyltransferase</keyword>
<feature type="active site" evidence="2 3">
    <location>
        <position position="329"/>
    </location>
</feature>
<dbReference type="NCBIfam" id="NF001209">
    <property type="entry name" value="PRK00175.1"/>
    <property type="match status" value="1"/>
</dbReference>
<feature type="binding site" evidence="2">
    <location>
        <position position="213"/>
    </location>
    <ligand>
        <name>substrate</name>
    </ligand>
</feature>
<dbReference type="NCBIfam" id="TIGR01392">
    <property type="entry name" value="homoserO_Ac_trn"/>
    <property type="match status" value="1"/>
</dbReference>
<dbReference type="InterPro" id="IPR029058">
    <property type="entry name" value="AB_hydrolase_fold"/>
</dbReference>
<comment type="subcellular location">
    <subcellularLocation>
        <location evidence="2">Cytoplasm</location>
    </subcellularLocation>
</comment>
<feature type="domain" description="AB hydrolase-1" evidence="4">
    <location>
        <begin position="48"/>
        <end position="333"/>
    </location>
</feature>
<comment type="catalytic activity">
    <reaction evidence="2">
        <text>L-homoserine + acetyl-CoA = O-acetyl-L-homoserine + CoA</text>
        <dbReference type="Rhea" id="RHEA:13701"/>
        <dbReference type="ChEBI" id="CHEBI:57287"/>
        <dbReference type="ChEBI" id="CHEBI:57288"/>
        <dbReference type="ChEBI" id="CHEBI:57476"/>
        <dbReference type="ChEBI" id="CHEBI:57716"/>
        <dbReference type="EC" id="2.3.1.31"/>
    </reaction>
</comment>
<evidence type="ECO:0000256" key="3">
    <source>
        <dbReference type="PIRSR" id="PIRSR000443-1"/>
    </source>
</evidence>
<comment type="subunit">
    <text evidence="2">Homodimer.</text>
</comment>
<dbReference type="UniPathway" id="UPA00051">
    <property type="reaction ID" value="UER00074"/>
</dbReference>
<comment type="pathway">
    <text evidence="2">Amino-acid biosynthesis; L-methionine biosynthesis via de novo pathway; O-acetyl-L-homoserine from L-homoserine: step 1/1.</text>
</comment>